<name>A0A4Y8D301_9HELO</name>
<dbReference type="EMBL" id="PHWZ01000180">
    <property type="protein sequence ID" value="TEY60577.1"/>
    <property type="molecule type" value="Genomic_DNA"/>
</dbReference>
<dbReference type="STRING" id="38488.A0A4Y8D301"/>
<dbReference type="OrthoDB" id="2735536at2759"/>
<feature type="domain" description="NAD-dependent epimerase/dehydratase" evidence="3">
    <location>
        <begin position="5"/>
        <end position="265"/>
    </location>
</feature>
<reference evidence="4 5" key="1">
    <citation type="submission" date="2017-11" db="EMBL/GenBank/DDBJ databases">
        <title>Comparative genomics of Botrytis spp.</title>
        <authorList>
            <person name="Valero-Jimenez C.A."/>
            <person name="Tapia P."/>
            <person name="Veloso J."/>
            <person name="Silva-Moreno E."/>
            <person name="Staats M."/>
            <person name="Valdes J.H."/>
            <person name="Van Kan J.A.L."/>
        </authorList>
    </citation>
    <scope>NUCLEOTIDE SEQUENCE [LARGE SCALE GENOMIC DNA]</scope>
    <source>
        <strain evidence="4 5">MUCL2830</strain>
    </source>
</reference>
<dbReference type="PANTHER" id="PTHR10366:SF564">
    <property type="entry name" value="STEROL-4-ALPHA-CARBOXYLATE 3-DEHYDROGENASE, DECARBOXYLATING"/>
    <property type="match status" value="1"/>
</dbReference>
<comment type="caution">
    <text evidence="4">The sequence shown here is derived from an EMBL/GenBank/DDBJ whole genome shotgun (WGS) entry which is preliminary data.</text>
</comment>
<dbReference type="InterPro" id="IPR036291">
    <property type="entry name" value="NAD(P)-bd_dom_sf"/>
</dbReference>
<dbReference type="Pfam" id="PF01370">
    <property type="entry name" value="Epimerase"/>
    <property type="match status" value="1"/>
</dbReference>
<dbReference type="GO" id="GO:0016616">
    <property type="term" value="F:oxidoreductase activity, acting on the CH-OH group of donors, NAD or NADP as acceptor"/>
    <property type="evidence" value="ECO:0007669"/>
    <property type="project" value="TreeGrafter"/>
</dbReference>
<dbReference type="SUPFAM" id="SSF51735">
    <property type="entry name" value="NAD(P)-binding Rossmann-fold domains"/>
    <property type="match status" value="1"/>
</dbReference>
<proteinExistence type="inferred from homology"/>
<keyword evidence="5" id="KW-1185">Reference proteome</keyword>
<evidence type="ECO:0000313" key="5">
    <source>
        <dbReference type="Proteomes" id="UP000297299"/>
    </source>
</evidence>
<dbReference type="CDD" id="cd05227">
    <property type="entry name" value="AR_SDR_e"/>
    <property type="match status" value="1"/>
</dbReference>
<evidence type="ECO:0000259" key="3">
    <source>
        <dbReference type="Pfam" id="PF01370"/>
    </source>
</evidence>
<accession>A0A4Y8D301</accession>
<evidence type="ECO:0000313" key="4">
    <source>
        <dbReference type="EMBL" id="TEY60577.1"/>
    </source>
</evidence>
<dbReference type="PANTHER" id="PTHR10366">
    <property type="entry name" value="NAD DEPENDENT EPIMERASE/DEHYDRATASE"/>
    <property type="match status" value="1"/>
</dbReference>
<dbReference type="AlphaFoldDB" id="A0A4Y8D301"/>
<dbReference type="InterPro" id="IPR001509">
    <property type="entry name" value="Epimerase_deHydtase"/>
</dbReference>
<gene>
    <name evidence="4" type="ORF">BOTCAL_0180g00120</name>
</gene>
<dbReference type="FunFam" id="3.40.50.720:FF:000191">
    <property type="entry name" value="Methylglyoxal reductase (NADPH-dependent)"/>
    <property type="match status" value="1"/>
</dbReference>
<dbReference type="Proteomes" id="UP000297299">
    <property type="component" value="Unassembled WGS sequence"/>
</dbReference>
<keyword evidence="1" id="KW-0560">Oxidoreductase</keyword>
<evidence type="ECO:0000256" key="1">
    <source>
        <dbReference type="ARBA" id="ARBA00023002"/>
    </source>
</evidence>
<dbReference type="InterPro" id="IPR050425">
    <property type="entry name" value="NAD(P)_dehydrat-like"/>
</dbReference>
<evidence type="ECO:0000256" key="2">
    <source>
        <dbReference type="ARBA" id="ARBA00023445"/>
    </source>
</evidence>
<protein>
    <recommendedName>
        <fullName evidence="3">NAD-dependent epimerase/dehydratase domain-containing protein</fullName>
    </recommendedName>
</protein>
<comment type="similarity">
    <text evidence="2">Belongs to the NAD(P)-dependent epimerase/dehydratase family. Dihydroflavonol-4-reductase subfamily.</text>
</comment>
<sequence>MSKRILLTGANGFVSSWVLDHLLKQGHFVRAVIRSESKAKQVSSDFPSYESHLDFGIVPDITAPGAFDEVVKSEPSFDVVIHTASPFLYKAITDNREFLDPAIKGTMSVLESVKKNAPEVKRVVVTSSCAAIINFAGESVSQPQKVYTEKDWNPTTWESTLEGTPSNAYQASKKFAELASWDFVEKENPNFDLVTLTPPMVYGPLRHTIQSTNDLNQSNSRIYSGWINSSKDAELPPNGLHTFADVRDLAEAHVLAATLPEASGQRFIVCEGQISSQNISDILRKNIPELEERTPRGVPGDRGLEDGSFTCSSEKAEKVLGLKFRSKEDTFLDLARQLLESERKEKVAK</sequence>
<organism evidence="4 5">
    <name type="scientific">Botryotinia calthae</name>
    <dbReference type="NCBI Taxonomy" id="38488"/>
    <lineage>
        <taxon>Eukaryota</taxon>
        <taxon>Fungi</taxon>
        <taxon>Dikarya</taxon>
        <taxon>Ascomycota</taxon>
        <taxon>Pezizomycotina</taxon>
        <taxon>Leotiomycetes</taxon>
        <taxon>Helotiales</taxon>
        <taxon>Sclerotiniaceae</taxon>
        <taxon>Botryotinia</taxon>
    </lineage>
</organism>
<dbReference type="Gene3D" id="3.40.50.720">
    <property type="entry name" value="NAD(P)-binding Rossmann-like Domain"/>
    <property type="match status" value="1"/>
</dbReference>